<dbReference type="PANTHER" id="PTHR43647">
    <property type="entry name" value="DEHYDROGENASE"/>
    <property type="match status" value="1"/>
</dbReference>
<organism evidence="1 2">
    <name type="scientific">Pleomassaria siparia CBS 279.74</name>
    <dbReference type="NCBI Taxonomy" id="1314801"/>
    <lineage>
        <taxon>Eukaryota</taxon>
        <taxon>Fungi</taxon>
        <taxon>Dikarya</taxon>
        <taxon>Ascomycota</taxon>
        <taxon>Pezizomycotina</taxon>
        <taxon>Dothideomycetes</taxon>
        <taxon>Pleosporomycetidae</taxon>
        <taxon>Pleosporales</taxon>
        <taxon>Pleomassariaceae</taxon>
        <taxon>Pleomassaria</taxon>
    </lineage>
</organism>
<keyword evidence="2" id="KW-1185">Reference proteome</keyword>
<dbReference type="EMBL" id="MU005768">
    <property type="protein sequence ID" value="KAF2710657.1"/>
    <property type="molecule type" value="Genomic_DNA"/>
</dbReference>
<name>A0A6G1KE74_9PLEO</name>
<gene>
    <name evidence="1" type="ORF">K504DRAFT_428854</name>
</gene>
<dbReference type="Gene3D" id="3.40.50.720">
    <property type="entry name" value="NAD(P)-binding Rossmann-like Domain"/>
    <property type="match status" value="1"/>
</dbReference>
<dbReference type="PANTHER" id="PTHR43647:SF4">
    <property type="entry name" value="KETOREDUCTASE (KR) DOMAIN-CONTAINING PROTEIN"/>
    <property type="match status" value="1"/>
</dbReference>
<dbReference type="InterPro" id="IPR051593">
    <property type="entry name" value="Ergosterol_Biosynth_ERG27"/>
</dbReference>
<dbReference type="GO" id="GO:0005789">
    <property type="term" value="C:endoplasmic reticulum membrane"/>
    <property type="evidence" value="ECO:0007669"/>
    <property type="project" value="TreeGrafter"/>
</dbReference>
<dbReference type="AlphaFoldDB" id="A0A6G1KE74"/>
<protein>
    <submittedName>
        <fullName evidence="1">Short-chain dehydrogenase</fullName>
    </submittedName>
</protein>
<accession>A0A6G1KE74</accession>
<dbReference type="GO" id="GO:0005741">
    <property type="term" value="C:mitochondrial outer membrane"/>
    <property type="evidence" value="ECO:0007669"/>
    <property type="project" value="TreeGrafter"/>
</dbReference>
<proteinExistence type="predicted"/>
<dbReference type="InterPro" id="IPR036291">
    <property type="entry name" value="NAD(P)-bd_dom_sf"/>
</dbReference>
<dbReference type="GO" id="GO:0005811">
    <property type="term" value="C:lipid droplet"/>
    <property type="evidence" value="ECO:0007669"/>
    <property type="project" value="TreeGrafter"/>
</dbReference>
<sequence>MAGSIVITGANGSAAVYIVRYLLEHHPDKHLVLTVRDTSDSDVNTSLLRNAVIEYSGANAKVTIRALDLSSLASVTEFTKTLAADIVSGELPLLESIVCNAYYWNLTKEMETTSDGYEKTFQINHIAHAALVLRLLGSFSPGGGRVVLFTSDAHWPGKNSLEKIPPTIPSDLDLLAMPPLEKDGNHMAEGFNRYAVSKLVILMWMYALNEHVQKDSKFANITAVAINPGNLSDSRALRVNTPKMLQIMSKFVIQPMRPLLRLADPTMRTSREAGIDVAKLATSEESPGVRGFFTLLKKDTSSPDSLDSVVQEAIWKKTLEWTGISKENKDIPA</sequence>
<dbReference type="GO" id="GO:0000253">
    <property type="term" value="F:3-beta-hydroxysteroid 3-dehydrogenase (NADP+) activity"/>
    <property type="evidence" value="ECO:0007669"/>
    <property type="project" value="TreeGrafter"/>
</dbReference>
<dbReference type="Proteomes" id="UP000799428">
    <property type="component" value="Unassembled WGS sequence"/>
</dbReference>
<evidence type="ECO:0000313" key="1">
    <source>
        <dbReference type="EMBL" id="KAF2710657.1"/>
    </source>
</evidence>
<evidence type="ECO:0000313" key="2">
    <source>
        <dbReference type="Proteomes" id="UP000799428"/>
    </source>
</evidence>
<dbReference type="SUPFAM" id="SSF51735">
    <property type="entry name" value="NAD(P)-binding Rossmann-fold domains"/>
    <property type="match status" value="1"/>
</dbReference>
<reference evidence="1" key="1">
    <citation type="journal article" date="2020" name="Stud. Mycol.">
        <title>101 Dothideomycetes genomes: a test case for predicting lifestyles and emergence of pathogens.</title>
        <authorList>
            <person name="Haridas S."/>
            <person name="Albert R."/>
            <person name="Binder M."/>
            <person name="Bloem J."/>
            <person name="Labutti K."/>
            <person name="Salamov A."/>
            <person name="Andreopoulos B."/>
            <person name="Baker S."/>
            <person name="Barry K."/>
            <person name="Bills G."/>
            <person name="Bluhm B."/>
            <person name="Cannon C."/>
            <person name="Castanera R."/>
            <person name="Culley D."/>
            <person name="Daum C."/>
            <person name="Ezra D."/>
            <person name="Gonzalez J."/>
            <person name="Henrissat B."/>
            <person name="Kuo A."/>
            <person name="Liang C."/>
            <person name="Lipzen A."/>
            <person name="Lutzoni F."/>
            <person name="Magnuson J."/>
            <person name="Mondo S."/>
            <person name="Nolan M."/>
            <person name="Ohm R."/>
            <person name="Pangilinan J."/>
            <person name="Park H.-J."/>
            <person name="Ramirez L."/>
            <person name="Alfaro M."/>
            <person name="Sun H."/>
            <person name="Tritt A."/>
            <person name="Yoshinaga Y."/>
            <person name="Zwiers L.-H."/>
            <person name="Turgeon B."/>
            <person name="Goodwin S."/>
            <person name="Spatafora J."/>
            <person name="Crous P."/>
            <person name="Grigoriev I."/>
        </authorList>
    </citation>
    <scope>NUCLEOTIDE SEQUENCE</scope>
    <source>
        <strain evidence="1">CBS 279.74</strain>
    </source>
</reference>
<dbReference type="OrthoDB" id="191139at2759"/>